<dbReference type="GO" id="GO:0016787">
    <property type="term" value="F:hydrolase activity"/>
    <property type="evidence" value="ECO:0007669"/>
    <property type="project" value="UniProtKB-KW"/>
</dbReference>
<keyword evidence="3" id="KW-0732">Signal</keyword>
<dbReference type="AlphaFoldDB" id="A0A0C3H5T1"/>
<keyword evidence="6" id="KW-1185">Reference proteome</keyword>
<feature type="signal peptide" evidence="3">
    <location>
        <begin position="1"/>
        <end position="18"/>
    </location>
</feature>
<name>A0A0C3H5T1_OIDMZ</name>
<dbReference type="InterPro" id="IPR041437">
    <property type="entry name" value="GH115_C"/>
</dbReference>
<evidence type="ECO:0000313" key="5">
    <source>
        <dbReference type="EMBL" id="KIM97816.1"/>
    </source>
</evidence>
<protein>
    <submittedName>
        <fullName evidence="5">Glycoside hydrolase family 115 protein</fullName>
    </submittedName>
</protein>
<dbReference type="Pfam" id="PF17829">
    <property type="entry name" value="GH115_C"/>
    <property type="match status" value="1"/>
</dbReference>
<dbReference type="EMBL" id="KN832881">
    <property type="protein sequence ID" value="KIM97816.1"/>
    <property type="molecule type" value="Genomic_DNA"/>
</dbReference>
<dbReference type="Gene3D" id="1.20.58.2150">
    <property type="match status" value="1"/>
</dbReference>
<dbReference type="InterPro" id="IPR042301">
    <property type="entry name" value="GH115_sf"/>
</dbReference>
<dbReference type="InParanoid" id="A0A0C3H5T1"/>
<feature type="domain" description="Gylcosyl hydrolase 115 C-terminal" evidence="4">
    <location>
        <begin position="872"/>
        <end position="1051"/>
    </location>
</feature>
<sequence length="1073" mass="117796">MKLLIFSGLITFLPDVLALGQASTVTLTGSNENFQLAGTGINGQILLSANDWWGVIRAAQDLAGDVGKVTGRNLTLGNWRAGGKNADVAPSPQNGDHDTTQTHGGETTVLYTYNPTTNNINYTLGAAQQFIGPTLVSNSQAKTVIIAGTIGKSDVINALVSSLKLDVSSINNRWESFISEVIDKPLPGVDQALVIAGSDLRGTIYGLYDVSEQIGVSPWWWFADIPVRKAKGIWALSKVQKVQKEPSIKYRGIFINDEQPALTNWINVNYEPGPYGPGFNHYFYPHVFDLLLRLRANYFWPAEWASMFNVDDTANQPIADAYGIVMGTSHTEPMMRASNEWPTFGAQYGGNGQWEYDTNNQSLIPFFTYGAQRAKPYQQNSLFTMAMRGTGDTAINMPPTEAVQVLKNVVSEQRIILGDVFDGKNVTDIPQMWCLYKEVLGYYEDYGLTVPDDITLLWADDNWGNMRRLPLANETGRAGGAGVYYHIDYVGNPVDYKWINTIQLEHTVEQMQLSYARQADRIWILNVGDLKPLEIPINHFLDMAYDTPQWGYDSVPQWLTLWAAREFGPRLADRVSALVDTYGMYAARHKYELLNPTIYSVINYNEADAILAQWDALASEAQSIYDDLDADSQVPFYEMVLQPVLGGQVVTQIYIGAAKNILFVQQKRNAANSVAQQVLDAFKQDNALTVRYHNLLNGKWNHMLDQTHLGYGTYWQQPMRNALPPLGWVQDLETSLAGNIGVGIESSNATVSGDDMYHPNSGDTLTLPPMSPYGPKTRYFDIFARGTGACDWTTSSWEDYVIVIPSRGTTGGNNGTDTRVFVSIDWSKAPAAPNMTTVNINITSSCSTWGNYPPPTVRVPVASTAVPDGFEGFVESDGGLSIEAEHTSSRSEVGGVSYLTLPNYGRTLSGVTLVPVLADTQPLGTGPVLEYDVYTFTSVSNANATLYLSPSLNQNGAARPLKYAIAFDDQAIQEVQFVAPDVGGSPPVSWNGAVSDAVWGLSSGNSTTTTHDLTVTGKHTLKIWCIEPGVVIQKIVVNLGGVRASYLGPPESFRQGVDNVDYETCIIATTFEL</sequence>
<proteinExistence type="predicted"/>
<dbReference type="InterPro" id="IPR031924">
    <property type="entry name" value="GH115"/>
</dbReference>
<gene>
    <name evidence="5" type="ORF">OIDMADRAFT_43727</name>
</gene>
<keyword evidence="1 5" id="KW-0378">Hydrolase</keyword>
<reference evidence="5 6" key="1">
    <citation type="submission" date="2014-04" db="EMBL/GenBank/DDBJ databases">
        <authorList>
            <consortium name="DOE Joint Genome Institute"/>
            <person name="Kuo A."/>
            <person name="Martino E."/>
            <person name="Perotto S."/>
            <person name="Kohler A."/>
            <person name="Nagy L.G."/>
            <person name="Floudas D."/>
            <person name="Copeland A."/>
            <person name="Barry K.W."/>
            <person name="Cichocki N."/>
            <person name="Veneault-Fourrey C."/>
            <person name="LaButti K."/>
            <person name="Lindquist E.A."/>
            <person name="Lipzen A."/>
            <person name="Lundell T."/>
            <person name="Morin E."/>
            <person name="Murat C."/>
            <person name="Sun H."/>
            <person name="Tunlid A."/>
            <person name="Henrissat B."/>
            <person name="Grigoriev I.V."/>
            <person name="Hibbett D.S."/>
            <person name="Martin F."/>
            <person name="Nordberg H.P."/>
            <person name="Cantor M.N."/>
            <person name="Hua S.X."/>
        </authorList>
    </citation>
    <scope>NUCLEOTIDE SEQUENCE [LARGE SCALE GENOMIC DNA]</scope>
    <source>
        <strain evidence="5 6">Zn</strain>
    </source>
</reference>
<evidence type="ECO:0000259" key="4">
    <source>
        <dbReference type="Pfam" id="PF17829"/>
    </source>
</evidence>
<reference evidence="6" key="2">
    <citation type="submission" date="2015-01" db="EMBL/GenBank/DDBJ databases">
        <title>Evolutionary Origins and Diversification of the Mycorrhizal Mutualists.</title>
        <authorList>
            <consortium name="DOE Joint Genome Institute"/>
            <consortium name="Mycorrhizal Genomics Consortium"/>
            <person name="Kohler A."/>
            <person name="Kuo A."/>
            <person name="Nagy L.G."/>
            <person name="Floudas D."/>
            <person name="Copeland A."/>
            <person name="Barry K.W."/>
            <person name="Cichocki N."/>
            <person name="Veneault-Fourrey C."/>
            <person name="LaButti K."/>
            <person name="Lindquist E.A."/>
            <person name="Lipzen A."/>
            <person name="Lundell T."/>
            <person name="Morin E."/>
            <person name="Murat C."/>
            <person name="Riley R."/>
            <person name="Ohm R."/>
            <person name="Sun H."/>
            <person name="Tunlid A."/>
            <person name="Henrissat B."/>
            <person name="Grigoriev I.V."/>
            <person name="Hibbett D.S."/>
            <person name="Martin F."/>
        </authorList>
    </citation>
    <scope>NUCLEOTIDE SEQUENCE [LARGE SCALE GENOMIC DNA]</scope>
    <source>
        <strain evidence="6">Zn</strain>
    </source>
</reference>
<dbReference type="OrthoDB" id="4849794at2759"/>
<dbReference type="Gene3D" id="3.30.379.10">
    <property type="entry name" value="Chitobiase/beta-hexosaminidase domain 2-like"/>
    <property type="match status" value="1"/>
</dbReference>
<accession>A0A0C3H5T1</accession>
<organism evidence="5 6">
    <name type="scientific">Oidiodendron maius (strain Zn)</name>
    <dbReference type="NCBI Taxonomy" id="913774"/>
    <lineage>
        <taxon>Eukaryota</taxon>
        <taxon>Fungi</taxon>
        <taxon>Dikarya</taxon>
        <taxon>Ascomycota</taxon>
        <taxon>Pezizomycotina</taxon>
        <taxon>Leotiomycetes</taxon>
        <taxon>Leotiomycetes incertae sedis</taxon>
        <taxon>Myxotrichaceae</taxon>
        <taxon>Oidiodendron</taxon>
    </lineage>
</organism>
<dbReference type="HOGENOM" id="CLU_004852_1_0_1"/>
<evidence type="ECO:0000256" key="1">
    <source>
        <dbReference type="ARBA" id="ARBA00022801"/>
    </source>
</evidence>
<feature type="chain" id="PRO_5002174707" evidence="3">
    <location>
        <begin position="19"/>
        <end position="1073"/>
    </location>
</feature>
<evidence type="ECO:0000256" key="3">
    <source>
        <dbReference type="SAM" id="SignalP"/>
    </source>
</evidence>
<feature type="region of interest" description="Disordered" evidence="2">
    <location>
        <begin position="82"/>
        <end position="104"/>
    </location>
</feature>
<dbReference type="Pfam" id="PF15979">
    <property type="entry name" value="Glyco_hydro_115"/>
    <property type="match status" value="1"/>
</dbReference>
<dbReference type="STRING" id="913774.A0A0C3H5T1"/>
<dbReference type="PANTHER" id="PTHR37842">
    <property type="match status" value="1"/>
</dbReference>
<dbReference type="Gene3D" id="2.60.120.1620">
    <property type="match status" value="1"/>
</dbReference>
<dbReference type="Proteomes" id="UP000054321">
    <property type="component" value="Unassembled WGS sequence"/>
</dbReference>
<evidence type="ECO:0000256" key="2">
    <source>
        <dbReference type="SAM" id="MobiDB-lite"/>
    </source>
</evidence>
<evidence type="ECO:0000313" key="6">
    <source>
        <dbReference type="Proteomes" id="UP000054321"/>
    </source>
</evidence>
<dbReference type="InterPro" id="IPR029018">
    <property type="entry name" value="Hex-like_dom2"/>
</dbReference>
<dbReference type="PANTHER" id="PTHR37842:SF2">
    <property type="entry name" value="GYLCOSYL HYDROLASE 115 C-TERMINAL DOMAIN-CONTAINING PROTEIN"/>
    <property type="match status" value="1"/>
</dbReference>
<dbReference type="Gene3D" id="3.20.20.520">
    <property type="entry name" value="Glycosyl hydrolase family 115"/>
    <property type="match status" value="1"/>
</dbReference>